<gene>
    <name evidence="1" type="ORF">A6F49_05405</name>
</gene>
<comment type="caution">
    <text evidence="1">The sequence shown here is derived from an EMBL/GenBank/DDBJ whole genome shotgun (WGS) entry which is preliminary data.</text>
</comment>
<reference evidence="1 2" key="1">
    <citation type="submission" date="2016-04" db="EMBL/GenBank/DDBJ databases">
        <title>First whole genome shotgun sequence of the bacterium Enteractinococcus sp. strain UASWS1574.</title>
        <authorList>
            <person name="Crovadore J."/>
            <person name="Chablais R."/>
            <person name="Lefort F."/>
        </authorList>
    </citation>
    <scope>NUCLEOTIDE SEQUENCE [LARGE SCALE GENOMIC DNA]</scope>
    <source>
        <strain evidence="1 2">UASWS1574</strain>
    </source>
</reference>
<dbReference type="Proteomes" id="UP000078292">
    <property type="component" value="Unassembled WGS sequence"/>
</dbReference>
<dbReference type="AlphaFoldDB" id="A0A1B7M1Y0"/>
<evidence type="ECO:0000313" key="1">
    <source>
        <dbReference type="EMBL" id="OAV62603.1"/>
    </source>
</evidence>
<accession>A0A1B7M1Y0</accession>
<evidence type="ECO:0000313" key="2">
    <source>
        <dbReference type="Proteomes" id="UP000078292"/>
    </source>
</evidence>
<dbReference type="EMBL" id="LXEY01000010">
    <property type="protein sequence ID" value="OAV62603.1"/>
    <property type="molecule type" value="Genomic_DNA"/>
</dbReference>
<organism evidence="1 2">
    <name type="scientific">Enteractinococcus helveticum</name>
    <dbReference type="NCBI Taxonomy" id="1837282"/>
    <lineage>
        <taxon>Bacteria</taxon>
        <taxon>Bacillati</taxon>
        <taxon>Actinomycetota</taxon>
        <taxon>Actinomycetes</taxon>
        <taxon>Micrococcales</taxon>
        <taxon>Micrococcaceae</taxon>
    </lineage>
</organism>
<name>A0A1B7M1Y0_9MICC</name>
<dbReference type="STRING" id="1837282.A6F49_05405"/>
<keyword evidence="2" id="KW-1185">Reference proteome</keyword>
<evidence type="ECO:0008006" key="3">
    <source>
        <dbReference type="Google" id="ProtNLM"/>
    </source>
</evidence>
<dbReference type="RefSeq" id="WP_043056916.1">
    <property type="nucleotide sequence ID" value="NZ_LXEY01000010.1"/>
</dbReference>
<proteinExistence type="predicted"/>
<sequence length="104" mass="11439">MTAYVEYVTYKVDVVDESFLDLRRKAILAIKANHPNLLEVPVFSHDSNGGCTEIWIYQSEQDAEAANAAGSSIADFAAYAELLHDLKIAAEEMPSASADPLRTY</sequence>
<protein>
    <recommendedName>
        <fullName evidence="3">ABM domain-containing protein</fullName>
    </recommendedName>
</protein>